<organism evidence="4 5">
    <name type="scientific">Lutzomyia longipalpis</name>
    <name type="common">Sand fly</name>
    <dbReference type="NCBI Taxonomy" id="7200"/>
    <lineage>
        <taxon>Eukaryota</taxon>
        <taxon>Metazoa</taxon>
        <taxon>Ecdysozoa</taxon>
        <taxon>Arthropoda</taxon>
        <taxon>Hexapoda</taxon>
        <taxon>Insecta</taxon>
        <taxon>Pterygota</taxon>
        <taxon>Neoptera</taxon>
        <taxon>Endopterygota</taxon>
        <taxon>Diptera</taxon>
        <taxon>Nematocera</taxon>
        <taxon>Psychodoidea</taxon>
        <taxon>Psychodidae</taxon>
        <taxon>Lutzomyia</taxon>
        <taxon>Lutzomyia</taxon>
    </lineage>
</organism>
<feature type="signal peptide" evidence="2">
    <location>
        <begin position="1"/>
        <end position="22"/>
    </location>
</feature>
<feature type="compositionally biased region" description="Acidic residues" evidence="1">
    <location>
        <begin position="55"/>
        <end position="78"/>
    </location>
</feature>
<evidence type="ECO:0000313" key="4">
    <source>
        <dbReference type="EnsemblMetazoa" id="LLOJ003021-PA"/>
    </source>
</evidence>
<evidence type="ECO:0000256" key="2">
    <source>
        <dbReference type="SAM" id="SignalP"/>
    </source>
</evidence>
<dbReference type="EMBL" id="AJWK01009855">
    <property type="status" value="NOT_ANNOTATED_CDS"/>
    <property type="molecule type" value="Genomic_DNA"/>
</dbReference>
<reference evidence="3" key="2">
    <citation type="journal article" date="2020" name="BMC">
        <title>Leishmania infection induces a limited differential gene expression in the sand fly midgut.</title>
        <authorList>
            <person name="Coutinho-Abreu I.V."/>
            <person name="Serafim T.D."/>
            <person name="Meneses C."/>
            <person name="Kamhawi S."/>
            <person name="Oliveira F."/>
            <person name="Valenzuela J.G."/>
        </authorList>
    </citation>
    <scope>NUCLEOTIDE SEQUENCE</scope>
    <source>
        <strain evidence="3">Jacobina</strain>
        <tissue evidence="3">Midgut</tissue>
    </source>
</reference>
<evidence type="ECO:0000313" key="3">
    <source>
        <dbReference type="EMBL" id="MBC1173041.1"/>
    </source>
</evidence>
<feature type="chain" id="PRO_5044555275" evidence="2">
    <location>
        <begin position="23"/>
        <end position="305"/>
    </location>
</feature>
<name>A0A1B0CFA0_LUTLO</name>
<accession>A0A1B0CFA0</accession>
<dbReference type="AlphaFoldDB" id="A0A1B0CFA0"/>
<evidence type="ECO:0000256" key="1">
    <source>
        <dbReference type="SAM" id="MobiDB-lite"/>
    </source>
</evidence>
<feature type="compositionally biased region" description="Acidic residues" evidence="1">
    <location>
        <begin position="184"/>
        <end position="195"/>
    </location>
</feature>
<keyword evidence="2" id="KW-0732">Signal</keyword>
<feature type="compositionally biased region" description="Low complexity" evidence="1">
    <location>
        <begin position="293"/>
        <end position="305"/>
    </location>
</feature>
<reference evidence="4" key="3">
    <citation type="submission" date="2020-05" db="UniProtKB">
        <authorList>
            <consortium name="EnsemblMetazoa"/>
        </authorList>
    </citation>
    <scope>IDENTIFICATION</scope>
    <source>
        <strain evidence="4">Jacobina</strain>
    </source>
</reference>
<dbReference type="Proteomes" id="UP000092461">
    <property type="component" value="Unassembled WGS sequence"/>
</dbReference>
<sequence length="305" mass="33571">MFLGRKFIFVPIFCLIFLSIVAKKCDNDRSDSDESSSWDTSEESISSSSKQCKDDDCDDSDESDDDDDSIDWDTSEEVPPEHAALNRERVLPSEKLRKIAGSNSPQKVPRFPPGTAPGDPTIRKPTHPNIRDTCKKPSPVESTKDVEKPTPDIAEGCTSVGGPKIRQAHTPLQILAEELSASDSESEASSEDIDVSDAGTQCFLPWGFTLEQIDQFLSELPREHALIYKYQLEVLFFAIASKAHPYQPPNPYSAVKLPKARAPPKPKVPPKPSFDATPEVQQKTPPKKPTAKPPAKITAKTTAKD</sequence>
<dbReference type="EMBL" id="GITU01004338">
    <property type="protein sequence ID" value="MBC1173041.1"/>
    <property type="molecule type" value="Transcribed_RNA"/>
</dbReference>
<keyword evidence="5" id="KW-1185">Reference proteome</keyword>
<dbReference type="VEuPathDB" id="VectorBase:LLOJ003021"/>
<evidence type="ECO:0000313" key="5">
    <source>
        <dbReference type="Proteomes" id="UP000092461"/>
    </source>
</evidence>
<feature type="region of interest" description="Disordered" evidence="1">
    <location>
        <begin position="248"/>
        <end position="305"/>
    </location>
</feature>
<feature type="compositionally biased region" description="Acidic residues" evidence="1">
    <location>
        <begin position="33"/>
        <end position="42"/>
    </location>
</feature>
<feature type="compositionally biased region" description="Basic and acidic residues" evidence="1">
    <location>
        <begin position="84"/>
        <end position="97"/>
    </location>
</feature>
<dbReference type="EnsemblMetazoa" id="LLOJ003021-RA">
    <property type="protein sequence ID" value="LLOJ003021-PA"/>
    <property type="gene ID" value="LLOJ003021"/>
</dbReference>
<proteinExistence type="predicted"/>
<reference evidence="5" key="1">
    <citation type="submission" date="2012-05" db="EMBL/GenBank/DDBJ databases">
        <title>Whole Genome Assembly of Lutzomyia longipalpis.</title>
        <authorList>
            <person name="Richards S."/>
            <person name="Qu C."/>
            <person name="Dillon R."/>
            <person name="Worley K."/>
            <person name="Scherer S."/>
            <person name="Batterton M."/>
            <person name="Taylor A."/>
            <person name="Hawes A."/>
            <person name="Hernandez B."/>
            <person name="Kovar C."/>
            <person name="Mandapat C."/>
            <person name="Pham C."/>
            <person name="Qu C."/>
            <person name="Jing C."/>
            <person name="Bess C."/>
            <person name="Bandaranaike D."/>
            <person name="Ngo D."/>
            <person name="Ongeri F."/>
            <person name="Arias F."/>
            <person name="Lara F."/>
            <person name="Weissenberger G."/>
            <person name="Kamau G."/>
            <person name="Han H."/>
            <person name="Shen H."/>
            <person name="Dinh H."/>
            <person name="Khalil I."/>
            <person name="Jones J."/>
            <person name="Shafer J."/>
            <person name="Jayaseelan J."/>
            <person name="Quiroz J."/>
            <person name="Blankenburg K."/>
            <person name="Nguyen L."/>
            <person name="Jackson L."/>
            <person name="Francisco L."/>
            <person name="Tang L.-Y."/>
            <person name="Pu L.-L."/>
            <person name="Perales L."/>
            <person name="Lorensuhewa L."/>
            <person name="Munidasa M."/>
            <person name="Coyle M."/>
            <person name="Taylor M."/>
            <person name="Puazo M."/>
            <person name="Firestine M."/>
            <person name="Scheel M."/>
            <person name="Javaid M."/>
            <person name="Wang M."/>
            <person name="Li M."/>
            <person name="Tabassum N."/>
            <person name="Saada N."/>
            <person name="Osuji N."/>
            <person name="Aqrawi P."/>
            <person name="Fu Q."/>
            <person name="Thornton R."/>
            <person name="Raj R."/>
            <person name="Goodspeed R."/>
            <person name="Mata R."/>
            <person name="Najjar R."/>
            <person name="Gubbala S."/>
            <person name="Lee S."/>
            <person name="Denson S."/>
            <person name="Patil S."/>
            <person name="Macmil S."/>
            <person name="Qi S."/>
            <person name="Matskevitch T."/>
            <person name="Palculict T."/>
            <person name="Mathew T."/>
            <person name="Vee V."/>
            <person name="Velamala V."/>
            <person name="Korchina V."/>
            <person name="Cai W."/>
            <person name="Liu W."/>
            <person name="Dai W."/>
            <person name="Zou X."/>
            <person name="Zhu Y."/>
            <person name="Zhang Y."/>
            <person name="Wu Y.-Q."/>
            <person name="Xin Y."/>
            <person name="Nazarath L."/>
            <person name="Kovar C."/>
            <person name="Han Y."/>
            <person name="Muzny D."/>
            <person name="Gibbs R."/>
        </authorList>
    </citation>
    <scope>NUCLEOTIDE SEQUENCE [LARGE SCALE GENOMIC DNA]</scope>
    <source>
        <strain evidence="5">Jacobina</strain>
    </source>
</reference>
<feature type="region of interest" description="Disordered" evidence="1">
    <location>
        <begin position="26"/>
        <end position="196"/>
    </location>
</feature>
<protein>
    <submittedName>
        <fullName evidence="3">Putative secreted protein</fullName>
    </submittedName>
</protein>